<dbReference type="EC" id="3.6.1.63" evidence="2"/>
<comment type="caution">
    <text evidence="2">The sequence shown here is derived from an EMBL/GenBank/DDBJ whole genome shotgun (WGS) entry which is preliminary data.</text>
</comment>
<dbReference type="SUPFAM" id="SSF51338">
    <property type="entry name" value="Composite domain of metallo-dependent hydrolases"/>
    <property type="match status" value="1"/>
</dbReference>
<gene>
    <name evidence="2" type="ORF">GTW51_17695</name>
</gene>
<name>A0A6L9MM12_9HYPH</name>
<accession>A0A6L9MM12</accession>
<dbReference type="NCBIfam" id="NF011987">
    <property type="entry name" value="PRK15446.2-3"/>
    <property type="match status" value="1"/>
</dbReference>
<evidence type="ECO:0000313" key="2">
    <source>
        <dbReference type="EMBL" id="NDV88538.1"/>
    </source>
</evidence>
<keyword evidence="2" id="KW-0378">Hydrolase</keyword>
<dbReference type="InterPro" id="IPR012696">
    <property type="entry name" value="PhnM"/>
</dbReference>
<dbReference type="Gene3D" id="2.30.40.10">
    <property type="entry name" value="Urease, subunit C, domain 1"/>
    <property type="match status" value="1"/>
</dbReference>
<dbReference type="GO" id="GO:0016810">
    <property type="term" value="F:hydrolase activity, acting on carbon-nitrogen (but not peptide) bonds"/>
    <property type="evidence" value="ECO:0007669"/>
    <property type="project" value="InterPro"/>
</dbReference>
<reference evidence="2 3" key="1">
    <citation type="submission" date="2020-01" db="EMBL/GenBank/DDBJ databases">
        <title>Genomes of bacteria type strains.</title>
        <authorList>
            <person name="Chen J."/>
            <person name="Zhu S."/>
            <person name="Chen J."/>
        </authorList>
    </citation>
    <scope>NUCLEOTIDE SEQUENCE [LARGE SCALE GENOMIC DNA]</scope>
    <source>
        <strain evidence="2 3">KCTC 52919</strain>
    </source>
</reference>
<dbReference type="InterPro" id="IPR011059">
    <property type="entry name" value="Metal-dep_hydrolase_composite"/>
</dbReference>
<dbReference type="AlphaFoldDB" id="A0A6L9MM12"/>
<evidence type="ECO:0000259" key="1">
    <source>
        <dbReference type="Pfam" id="PF07969"/>
    </source>
</evidence>
<dbReference type="PANTHER" id="PTHR43135:SF3">
    <property type="entry name" value="ALPHA-D-RIBOSE 1-METHYLPHOSPHONATE 5-TRIPHOSPHATE DIPHOSPHATASE"/>
    <property type="match status" value="1"/>
</dbReference>
<sequence length="394" mass="41939">MSWVIENGRALVDGDWSERPLHVEGAHIADTAGRPRRLDASGLLVLPGIIDIHGDAFERQIMPRPGVRFDVGLALRDTDRQLVANGITTTFHGVTISWEPGLRSLEAARSFIASLYALRPRLSCDTRLHLRWETFALDAVAEVTEWLSLEPSPILAFNDHTTGSVLKGTIARKIGQMAERSGLSREDYMALLDAVWARRDEVPAAIAELAASARAGGNVLLAHDESSPEERARFRALGARSCEFPLNVETAAAARAGGEDVILGAPNVVRGGSHNGAMDARTAVEAGHCTVLTSDYHYPSPLHAAFALADGDPAALARYWSLVSANAARAAGLPDRGSLATGKRADLILVDMSDRHHPQVVATMVAGRIVHARRALGESPVAAPSVAAPALAVG</sequence>
<protein>
    <submittedName>
        <fullName evidence="2">Alpha-D-ribose 1-methylphosphonate 5-triphosphate diphosphatase</fullName>
        <ecNumber evidence="2">3.6.1.63</ecNumber>
    </submittedName>
</protein>
<dbReference type="EMBL" id="JAAAMJ010000017">
    <property type="protein sequence ID" value="NDV88538.1"/>
    <property type="molecule type" value="Genomic_DNA"/>
</dbReference>
<proteinExistence type="predicted"/>
<dbReference type="PIRSF" id="PIRSF038971">
    <property type="entry name" value="PhnM"/>
    <property type="match status" value="1"/>
</dbReference>
<dbReference type="PANTHER" id="PTHR43135">
    <property type="entry name" value="ALPHA-D-RIBOSE 1-METHYLPHOSPHONATE 5-TRIPHOSPHATE DIPHOSPHATASE"/>
    <property type="match status" value="1"/>
</dbReference>
<dbReference type="NCBIfam" id="NF011990">
    <property type="entry name" value="PRK15446.2-6"/>
    <property type="match status" value="1"/>
</dbReference>
<dbReference type="InterPro" id="IPR032466">
    <property type="entry name" value="Metal_Hydrolase"/>
</dbReference>
<dbReference type="InterPro" id="IPR051781">
    <property type="entry name" value="Metallo-dep_Hydrolase"/>
</dbReference>
<dbReference type="InterPro" id="IPR013108">
    <property type="entry name" value="Amidohydro_3"/>
</dbReference>
<organism evidence="2 3">
    <name type="scientific">Aurantimonas aggregata</name>
    <dbReference type="NCBI Taxonomy" id="2047720"/>
    <lineage>
        <taxon>Bacteria</taxon>
        <taxon>Pseudomonadati</taxon>
        <taxon>Pseudomonadota</taxon>
        <taxon>Alphaproteobacteria</taxon>
        <taxon>Hyphomicrobiales</taxon>
        <taxon>Aurantimonadaceae</taxon>
        <taxon>Aurantimonas</taxon>
    </lineage>
</organism>
<feature type="domain" description="Amidohydrolase 3" evidence="1">
    <location>
        <begin position="201"/>
        <end position="371"/>
    </location>
</feature>
<dbReference type="Proteomes" id="UP000476332">
    <property type="component" value="Unassembled WGS sequence"/>
</dbReference>
<dbReference type="GO" id="GO:0019700">
    <property type="term" value="P:organic phosphonate catabolic process"/>
    <property type="evidence" value="ECO:0007669"/>
    <property type="project" value="InterPro"/>
</dbReference>
<dbReference type="Pfam" id="PF07969">
    <property type="entry name" value="Amidohydro_3"/>
    <property type="match status" value="1"/>
</dbReference>
<dbReference type="SUPFAM" id="SSF51556">
    <property type="entry name" value="Metallo-dependent hydrolases"/>
    <property type="match status" value="1"/>
</dbReference>
<keyword evidence="3" id="KW-1185">Reference proteome</keyword>
<evidence type="ECO:0000313" key="3">
    <source>
        <dbReference type="Proteomes" id="UP000476332"/>
    </source>
</evidence>